<dbReference type="Pfam" id="PF00201">
    <property type="entry name" value="UDPGT"/>
    <property type="match status" value="1"/>
</dbReference>
<evidence type="ECO:0000256" key="5">
    <source>
        <dbReference type="SAM" id="SignalP"/>
    </source>
</evidence>
<evidence type="ECO:0000256" key="2">
    <source>
        <dbReference type="ARBA" id="ARBA00022676"/>
    </source>
</evidence>
<feature type="transmembrane region" description="Helical" evidence="4">
    <location>
        <begin position="499"/>
        <end position="518"/>
    </location>
</feature>
<dbReference type="PANTHER" id="PTHR48043">
    <property type="entry name" value="EG:EG0003.4 PROTEIN-RELATED"/>
    <property type="match status" value="1"/>
</dbReference>
<dbReference type="InterPro" id="IPR002213">
    <property type="entry name" value="UDP_glucos_trans"/>
</dbReference>
<keyword evidence="5" id="KW-0732">Signal</keyword>
<dbReference type="InterPro" id="IPR050271">
    <property type="entry name" value="UDP-glycosyltransferase"/>
</dbReference>
<evidence type="ECO:0008006" key="8">
    <source>
        <dbReference type="Google" id="ProtNLM"/>
    </source>
</evidence>
<reference evidence="7" key="1">
    <citation type="submission" date="2015-02" db="EMBL/GenBank/DDBJ databases">
        <title>Genome sequencing for Strongylocentrotus purpuratus.</title>
        <authorList>
            <person name="Murali S."/>
            <person name="Liu Y."/>
            <person name="Vee V."/>
            <person name="English A."/>
            <person name="Wang M."/>
            <person name="Skinner E."/>
            <person name="Han Y."/>
            <person name="Muzny D.M."/>
            <person name="Worley K.C."/>
            <person name="Gibbs R.A."/>
        </authorList>
    </citation>
    <scope>NUCLEOTIDE SEQUENCE</scope>
</reference>
<dbReference type="Proteomes" id="UP000007110">
    <property type="component" value="Unassembled WGS sequence"/>
</dbReference>
<keyword evidence="3" id="KW-0808">Transferase</keyword>
<dbReference type="CDD" id="cd03784">
    <property type="entry name" value="GT1_Gtf-like"/>
    <property type="match status" value="1"/>
</dbReference>
<keyword evidence="4" id="KW-1133">Transmembrane helix</keyword>
<evidence type="ECO:0000256" key="4">
    <source>
        <dbReference type="SAM" id="Phobius"/>
    </source>
</evidence>
<dbReference type="EnsemblMetazoa" id="XM_011671135">
    <property type="protein sequence ID" value="XP_011669437"/>
    <property type="gene ID" value="LOC586865"/>
</dbReference>
<dbReference type="GeneID" id="586865"/>
<keyword evidence="4" id="KW-0812">Transmembrane</keyword>
<evidence type="ECO:0000256" key="1">
    <source>
        <dbReference type="ARBA" id="ARBA00009995"/>
    </source>
</evidence>
<reference evidence="6" key="2">
    <citation type="submission" date="2021-01" db="UniProtKB">
        <authorList>
            <consortium name="EnsemblMetazoa"/>
        </authorList>
    </citation>
    <scope>IDENTIFICATION</scope>
</reference>
<protein>
    <recommendedName>
        <fullName evidence="8">Glucuronosyltransferase</fullName>
    </recommendedName>
</protein>
<keyword evidence="4" id="KW-0472">Membrane</keyword>
<feature type="signal peptide" evidence="5">
    <location>
        <begin position="1"/>
        <end position="25"/>
    </location>
</feature>
<keyword evidence="2" id="KW-0328">Glycosyltransferase</keyword>
<feature type="chain" id="PRO_5029531265" description="Glucuronosyltransferase" evidence="5">
    <location>
        <begin position="26"/>
        <end position="540"/>
    </location>
</feature>
<evidence type="ECO:0000313" key="7">
    <source>
        <dbReference type="Proteomes" id="UP000007110"/>
    </source>
</evidence>
<organism evidence="6 7">
    <name type="scientific">Strongylocentrotus purpuratus</name>
    <name type="common">Purple sea urchin</name>
    <dbReference type="NCBI Taxonomy" id="7668"/>
    <lineage>
        <taxon>Eukaryota</taxon>
        <taxon>Metazoa</taxon>
        <taxon>Echinodermata</taxon>
        <taxon>Eleutherozoa</taxon>
        <taxon>Echinozoa</taxon>
        <taxon>Echinoidea</taxon>
        <taxon>Euechinoidea</taxon>
        <taxon>Echinacea</taxon>
        <taxon>Camarodonta</taxon>
        <taxon>Echinidea</taxon>
        <taxon>Strongylocentrotidae</taxon>
        <taxon>Strongylocentrotus</taxon>
    </lineage>
</organism>
<name>A0A7M7LT31_STRPU</name>
<evidence type="ECO:0000256" key="3">
    <source>
        <dbReference type="ARBA" id="ARBA00022679"/>
    </source>
</evidence>
<comment type="similarity">
    <text evidence="1">Belongs to the UDP-glycosyltransferase family.</text>
</comment>
<dbReference type="FunFam" id="3.40.50.2000:FF:000050">
    <property type="entry name" value="UDP-glucuronosyltransferase"/>
    <property type="match status" value="1"/>
</dbReference>
<dbReference type="GO" id="GO:0008194">
    <property type="term" value="F:UDP-glycosyltransferase activity"/>
    <property type="evidence" value="ECO:0007669"/>
    <property type="project" value="InterPro"/>
</dbReference>
<dbReference type="RefSeq" id="XP_011669437.1">
    <property type="nucleotide sequence ID" value="XM_011671135.2"/>
</dbReference>
<proteinExistence type="inferred from homology"/>
<accession>A0A7M7LT31</accession>
<sequence>MSSKIIIVFVVLATGLTLHIEEAHGENILISPIYGEGSHFLAASAIGESLVKRGHEVTFLISNAYAHRAKDPKYAKFSFEIFNHSLPVETVHEMMNSIGHVAFEGASDQFNTMLKLMMEMTGENCKIIITDRVLMRRLEAMDAMIMDISWPCGVYIRAALQKGRETPKDLKMIANSPTTLWSGFVMAAGSPFDYAYMPETMTGFTNRMNFFQRLSNLVQSTLIKASITSTMLSSFQKMEKEVGLQNTVDPFYGFTDFDLYLSNIHFASDFPVPMVPNLIAVGGLTTKPAAHLEKELEEFVQSSGEHGVIVFTLGTYLASITTIRPEIVTMFAEAFRRLPQKVIWQLKELPDWELPSNVKAMPWLPQNDLLGHPKTRAFMYQGGNNGFQEACYHGVPIVVIPLQGDQYDVAARIEARGLGKKIEKLELNAEIIYETLTEVIKNPSYKKVADQVSAIYKDQPMSAPDRAAFWIEHVIKFGGAYMRSPANDLTFIQYHLLDVYAFLTAVIVIFLAVVYYTLKFCLTRCCRMIGLGSSRKSKTE</sequence>
<dbReference type="OrthoDB" id="5835829at2759"/>
<dbReference type="KEGG" id="spu:586865"/>
<dbReference type="PANTHER" id="PTHR48043:SF145">
    <property type="entry name" value="FI06409P-RELATED"/>
    <property type="match status" value="1"/>
</dbReference>
<dbReference type="SUPFAM" id="SSF53756">
    <property type="entry name" value="UDP-Glycosyltransferase/glycogen phosphorylase"/>
    <property type="match status" value="1"/>
</dbReference>
<dbReference type="AlphaFoldDB" id="A0A7M7LT31"/>
<evidence type="ECO:0000313" key="6">
    <source>
        <dbReference type="EnsemblMetazoa" id="XP_011669437"/>
    </source>
</evidence>
<dbReference type="Gene3D" id="3.40.50.2000">
    <property type="entry name" value="Glycogen Phosphorylase B"/>
    <property type="match status" value="1"/>
</dbReference>
<keyword evidence="7" id="KW-1185">Reference proteome</keyword>